<dbReference type="GO" id="GO:0031125">
    <property type="term" value="P:rRNA 3'-end processing"/>
    <property type="evidence" value="ECO:0007669"/>
    <property type="project" value="TreeGrafter"/>
</dbReference>
<dbReference type="SUPFAM" id="SSF109604">
    <property type="entry name" value="HD-domain/PDEase-like"/>
    <property type="match status" value="1"/>
</dbReference>
<dbReference type="PANTHER" id="PTHR37294">
    <property type="entry name" value="3'-5' EXORIBONUCLEASE YHAM"/>
    <property type="match status" value="1"/>
</dbReference>
<dbReference type="InterPro" id="IPR012340">
    <property type="entry name" value="NA-bd_OB-fold"/>
</dbReference>
<comment type="caution">
    <text evidence="3">The sequence shown here is derived from an EMBL/GenBank/DDBJ whole genome shotgun (WGS) entry which is preliminary data.</text>
</comment>
<dbReference type="AlphaFoldDB" id="A0A9D1IEQ0"/>
<protein>
    <submittedName>
        <fullName evidence="3">HD domain-containing protein</fullName>
    </submittedName>
</protein>
<name>A0A9D1IEQ0_9FIRM</name>
<dbReference type="InterPro" id="IPR003607">
    <property type="entry name" value="HD/PDEase_dom"/>
</dbReference>
<evidence type="ECO:0000259" key="2">
    <source>
        <dbReference type="Pfam" id="PF01966"/>
    </source>
</evidence>
<dbReference type="CDD" id="cd04492">
    <property type="entry name" value="YhaM_OBF_like"/>
    <property type="match status" value="1"/>
</dbReference>
<dbReference type="InterPro" id="IPR006675">
    <property type="entry name" value="HDIG_dom"/>
</dbReference>
<reference evidence="3" key="1">
    <citation type="submission" date="2020-10" db="EMBL/GenBank/DDBJ databases">
        <authorList>
            <person name="Gilroy R."/>
        </authorList>
    </citation>
    <scope>NUCLEOTIDE SEQUENCE</scope>
    <source>
        <strain evidence="3">ChiGjej1B1-19959</strain>
    </source>
</reference>
<dbReference type="PANTHER" id="PTHR37294:SF1">
    <property type="entry name" value="3'-5' EXORIBONUCLEASE YHAM"/>
    <property type="match status" value="1"/>
</dbReference>
<dbReference type="SUPFAM" id="SSF50249">
    <property type="entry name" value="Nucleic acid-binding proteins"/>
    <property type="match status" value="1"/>
</dbReference>
<dbReference type="InterPro" id="IPR006674">
    <property type="entry name" value="HD_domain"/>
</dbReference>
<dbReference type="NCBIfam" id="TIGR00277">
    <property type="entry name" value="HDIG"/>
    <property type="match status" value="1"/>
</dbReference>
<organism evidence="3 4">
    <name type="scientific">Candidatus Fimenecus excrementigallinarum</name>
    <dbReference type="NCBI Taxonomy" id="2840816"/>
    <lineage>
        <taxon>Bacteria</taxon>
        <taxon>Bacillati</taxon>
        <taxon>Bacillota</taxon>
        <taxon>Clostridia</taxon>
        <taxon>Candidatus Fimenecus</taxon>
    </lineage>
</organism>
<dbReference type="GO" id="GO:0016787">
    <property type="term" value="F:hydrolase activity"/>
    <property type="evidence" value="ECO:0007669"/>
    <property type="project" value="UniProtKB-KW"/>
</dbReference>
<accession>A0A9D1IEQ0</accession>
<dbReference type="InterPro" id="IPR050798">
    <property type="entry name" value="YhaM_exoribonuc/phosphodiest"/>
</dbReference>
<dbReference type="Proteomes" id="UP000824071">
    <property type="component" value="Unassembled WGS sequence"/>
</dbReference>
<proteinExistence type="predicted"/>
<dbReference type="EMBL" id="DVMW01000024">
    <property type="protein sequence ID" value="HIU35550.1"/>
    <property type="molecule type" value="Genomic_DNA"/>
</dbReference>
<dbReference type="CDD" id="cd00077">
    <property type="entry name" value="HDc"/>
    <property type="match status" value="1"/>
</dbReference>
<keyword evidence="1" id="KW-0378">Hydrolase</keyword>
<evidence type="ECO:0000313" key="3">
    <source>
        <dbReference type="EMBL" id="HIU35550.1"/>
    </source>
</evidence>
<dbReference type="Gene3D" id="2.40.50.140">
    <property type="entry name" value="Nucleic acid-binding proteins"/>
    <property type="match status" value="1"/>
</dbReference>
<reference evidence="3" key="2">
    <citation type="journal article" date="2021" name="PeerJ">
        <title>Extensive microbial diversity within the chicken gut microbiome revealed by metagenomics and culture.</title>
        <authorList>
            <person name="Gilroy R."/>
            <person name="Ravi A."/>
            <person name="Getino M."/>
            <person name="Pursley I."/>
            <person name="Horton D.L."/>
            <person name="Alikhan N.F."/>
            <person name="Baker D."/>
            <person name="Gharbi K."/>
            <person name="Hall N."/>
            <person name="Watson M."/>
            <person name="Adriaenssens E.M."/>
            <person name="Foster-Nyarko E."/>
            <person name="Jarju S."/>
            <person name="Secka A."/>
            <person name="Antonio M."/>
            <person name="Oren A."/>
            <person name="Chaudhuri R.R."/>
            <person name="La Ragione R."/>
            <person name="Hildebrand F."/>
            <person name="Pallen M.J."/>
        </authorList>
    </citation>
    <scope>NUCLEOTIDE SEQUENCE</scope>
    <source>
        <strain evidence="3">ChiGjej1B1-19959</strain>
    </source>
</reference>
<gene>
    <name evidence="3" type="ORF">IAC53_02960</name>
</gene>
<evidence type="ECO:0000313" key="4">
    <source>
        <dbReference type="Proteomes" id="UP000824071"/>
    </source>
</evidence>
<evidence type="ECO:0000256" key="1">
    <source>
        <dbReference type="ARBA" id="ARBA00022801"/>
    </source>
</evidence>
<feature type="domain" description="HD" evidence="2">
    <location>
        <begin position="161"/>
        <end position="279"/>
    </location>
</feature>
<sequence>MNFKQIGPNGLYEGFALLTKSEKKVTAKGKDYLDLTLSDQSGEISAKYWDYDEQRQGQFPAETLVKVRGTISQYNGADQFRVERIRKATPEDGVDMADFVRSAAYDGEYMFAQLLACVDGFRDADLQALVRHLLTAHKADLLKWPAAYRLHHAIRGGLLLHTLSIVRLCEGVCRVYPFVDADLLYAGAILHDIAKLTEFEVGNAGIASGYTAEGNLIGHLVKGAMLIDEAAKALGTPPEKSMLLQHMVLSHHGEPEFGAAVRPAFLEAELLSELDLMDARVYQIAETLAPLQKGAFSGRMWALDNRKLYSHARTDLHQSVRLD</sequence>
<dbReference type="Gene3D" id="1.10.3210.10">
    <property type="entry name" value="Hypothetical protein af1432"/>
    <property type="match status" value="1"/>
</dbReference>
<dbReference type="Pfam" id="PF01966">
    <property type="entry name" value="HD"/>
    <property type="match status" value="1"/>
</dbReference>